<dbReference type="FunFam" id="3.40.50.300:FF:000016">
    <property type="entry name" value="Oligopeptide ABC transporter ATP-binding component"/>
    <property type="match status" value="1"/>
</dbReference>
<dbReference type="SUPFAM" id="SSF52540">
    <property type="entry name" value="P-loop containing nucleoside triphosphate hydrolases"/>
    <property type="match status" value="1"/>
</dbReference>
<dbReference type="Pfam" id="PF08352">
    <property type="entry name" value="oligo_HPY"/>
    <property type="match status" value="1"/>
</dbReference>
<dbReference type="GO" id="GO:0005886">
    <property type="term" value="C:plasma membrane"/>
    <property type="evidence" value="ECO:0007669"/>
    <property type="project" value="UniProtKB-SubCell"/>
</dbReference>
<dbReference type="GO" id="GO:0005524">
    <property type="term" value="F:ATP binding"/>
    <property type="evidence" value="ECO:0007669"/>
    <property type="project" value="UniProtKB-KW"/>
</dbReference>
<comment type="similarity">
    <text evidence="2">Belongs to the ABC transporter superfamily.</text>
</comment>
<comment type="subcellular location">
    <subcellularLocation>
        <location evidence="1">Cell inner membrane</location>
        <topology evidence="1">Peripheral membrane protein</topology>
    </subcellularLocation>
</comment>
<dbReference type="Gene3D" id="3.40.50.300">
    <property type="entry name" value="P-loop containing nucleotide triphosphate hydrolases"/>
    <property type="match status" value="1"/>
</dbReference>
<dbReference type="InterPro" id="IPR003593">
    <property type="entry name" value="AAA+_ATPase"/>
</dbReference>
<evidence type="ECO:0000259" key="8">
    <source>
        <dbReference type="PROSITE" id="PS50893"/>
    </source>
</evidence>
<dbReference type="Pfam" id="PF00005">
    <property type="entry name" value="ABC_tran"/>
    <property type="match status" value="1"/>
</dbReference>
<evidence type="ECO:0000256" key="3">
    <source>
        <dbReference type="ARBA" id="ARBA00022448"/>
    </source>
</evidence>
<dbReference type="PROSITE" id="PS50893">
    <property type="entry name" value="ABC_TRANSPORTER_2"/>
    <property type="match status" value="1"/>
</dbReference>
<dbReference type="GO" id="GO:0015833">
    <property type="term" value="P:peptide transport"/>
    <property type="evidence" value="ECO:0007669"/>
    <property type="project" value="InterPro"/>
</dbReference>
<comment type="caution">
    <text evidence="9">The sequence shown here is derived from an EMBL/GenBank/DDBJ whole genome shotgun (WGS) entry which is preliminary data.</text>
</comment>
<feature type="domain" description="ABC transporter" evidence="8">
    <location>
        <begin position="12"/>
        <end position="260"/>
    </location>
</feature>
<dbReference type="InterPro" id="IPR013563">
    <property type="entry name" value="Oligopep_ABC_C"/>
</dbReference>
<gene>
    <name evidence="9" type="ORF">ENV52_00320</name>
</gene>
<dbReference type="SMART" id="SM00382">
    <property type="entry name" value="AAA"/>
    <property type="match status" value="1"/>
</dbReference>
<organism evidence="9">
    <name type="scientific">Desulfobacca acetoxidans</name>
    <dbReference type="NCBI Taxonomy" id="60893"/>
    <lineage>
        <taxon>Bacteria</taxon>
        <taxon>Pseudomonadati</taxon>
        <taxon>Thermodesulfobacteriota</taxon>
        <taxon>Desulfobaccia</taxon>
        <taxon>Desulfobaccales</taxon>
        <taxon>Desulfobaccaceae</taxon>
        <taxon>Desulfobacca</taxon>
    </lineage>
</organism>
<evidence type="ECO:0000256" key="1">
    <source>
        <dbReference type="ARBA" id="ARBA00004417"/>
    </source>
</evidence>
<dbReference type="EMBL" id="DTGR01000008">
    <property type="protein sequence ID" value="HHS28133.1"/>
    <property type="molecule type" value="Genomic_DNA"/>
</dbReference>
<dbReference type="InterPro" id="IPR027417">
    <property type="entry name" value="P-loop_NTPase"/>
</dbReference>
<keyword evidence="3" id="KW-0813">Transport</keyword>
<evidence type="ECO:0000256" key="6">
    <source>
        <dbReference type="ARBA" id="ARBA00022840"/>
    </source>
</evidence>
<keyword evidence="7" id="KW-0472">Membrane</keyword>
<evidence type="ECO:0000313" key="9">
    <source>
        <dbReference type="EMBL" id="HHS28133.1"/>
    </source>
</evidence>
<evidence type="ECO:0000256" key="5">
    <source>
        <dbReference type="ARBA" id="ARBA00022741"/>
    </source>
</evidence>
<sequence length="329" mass="35490">MSGAASTPLLTIEDLNVNFHTPVGSFKAVAGLSLTLAAGETLGLVGESGCGKTVTALSVMRLLPPQITELTGEVRFGGANLLALPSEDMRHIRGNRIGMVFQEPMTSLNPVFTVGEQVAEVLRQHRDVSPSEARSQAIDALSRVGLPDAARRFDQYPHELSGGLRQRILIAMALACNPELLIADEPTTALDVTIQAQILALLTQLREKMNLAVLFITHNLGVVAQTADRVGVMYAGLMVEEAPTAELFRSPCHPYTWGLLASVPKLDFHHPLGQILPAIPGQVPGPSEVPSGCLFRDRCPKAFDRCEAPPPWLTVAPEHKARCWLYADT</sequence>
<protein>
    <submittedName>
        <fullName evidence="9">ABC transporter ATP-binding protein</fullName>
    </submittedName>
</protein>
<name>A0A7V6DNF2_9BACT</name>
<evidence type="ECO:0000256" key="2">
    <source>
        <dbReference type="ARBA" id="ARBA00005417"/>
    </source>
</evidence>
<proteinExistence type="inferred from homology"/>
<dbReference type="PANTHER" id="PTHR43297:SF2">
    <property type="entry name" value="DIPEPTIDE TRANSPORT ATP-BINDING PROTEIN DPPD"/>
    <property type="match status" value="1"/>
</dbReference>
<dbReference type="NCBIfam" id="TIGR01727">
    <property type="entry name" value="oligo_HPY"/>
    <property type="match status" value="1"/>
</dbReference>
<keyword evidence="6 9" id="KW-0067">ATP-binding</keyword>
<dbReference type="InterPro" id="IPR050388">
    <property type="entry name" value="ABC_Ni/Peptide_Import"/>
</dbReference>
<dbReference type="InterPro" id="IPR003439">
    <property type="entry name" value="ABC_transporter-like_ATP-bd"/>
</dbReference>
<reference evidence="9" key="1">
    <citation type="journal article" date="2020" name="mSystems">
        <title>Genome- and Community-Level Interaction Insights into Carbon Utilization and Element Cycling Functions of Hydrothermarchaeota in Hydrothermal Sediment.</title>
        <authorList>
            <person name="Zhou Z."/>
            <person name="Liu Y."/>
            <person name="Xu W."/>
            <person name="Pan J."/>
            <person name="Luo Z.H."/>
            <person name="Li M."/>
        </authorList>
    </citation>
    <scope>NUCLEOTIDE SEQUENCE [LARGE SCALE GENOMIC DNA]</scope>
    <source>
        <strain evidence="9">SpSt-767</strain>
    </source>
</reference>
<dbReference type="CDD" id="cd03257">
    <property type="entry name" value="ABC_NikE_OppD_transporters"/>
    <property type="match status" value="1"/>
</dbReference>
<evidence type="ECO:0000256" key="4">
    <source>
        <dbReference type="ARBA" id="ARBA00022475"/>
    </source>
</evidence>
<keyword evidence="4" id="KW-1003">Cell membrane</keyword>
<dbReference type="AlphaFoldDB" id="A0A7V6DNF2"/>
<keyword evidence="5" id="KW-0547">Nucleotide-binding</keyword>
<evidence type="ECO:0000256" key="7">
    <source>
        <dbReference type="ARBA" id="ARBA00023136"/>
    </source>
</evidence>
<dbReference type="GO" id="GO:0016887">
    <property type="term" value="F:ATP hydrolysis activity"/>
    <property type="evidence" value="ECO:0007669"/>
    <property type="project" value="InterPro"/>
</dbReference>
<accession>A0A7V6DNF2</accession>
<dbReference type="PANTHER" id="PTHR43297">
    <property type="entry name" value="OLIGOPEPTIDE TRANSPORT ATP-BINDING PROTEIN APPD"/>
    <property type="match status" value="1"/>
</dbReference>